<organism evidence="3 4">
    <name type="scientific">Marasmiellus scandens</name>
    <dbReference type="NCBI Taxonomy" id="2682957"/>
    <lineage>
        <taxon>Eukaryota</taxon>
        <taxon>Fungi</taxon>
        <taxon>Dikarya</taxon>
        <taxon>Basidiomycota</taxon>
        <taxon>Agaricomycotina</taxon>
        <taxon>Agaricomycetes</taxon>
        <taxon>Agaricomycetidae</taxon>
        <taxon>Agaricales</taxon>
        <taxon>Marasmiineae</taxon>
        <taxon>Omphalotaceae</taxon>
        <taxon>Marasmiellus</taxon>
    </lineage>
</organism>
<feature type="region of interest" description="Disordered" evidence="1">
    <location>
        <begin position="642"/>
        <end position="664"/>
    </location>
</feature>
<dbReference type="SUPFAM" id="SSF48371">
    <property type="entry name" value="ARM repeat"/>
    <property type="match status" value="1"/>
</dbReference>
<feature type="compositionally biased region" description="Polar residues" evidence="1">
    <location>
        <begin position="559"/>
        <end position="568"/>
    </location>
</feature>
<feature type="compositionally biased region" description="Pro residues" evidence="1">
    <location>
        <begin position="478"/>
        <end position="487"/>
    </location>
</feature>
<feature type="region of interest" description="Disordered" evidence="1">
    <location>
        <begin position="283"/>
        <end position="568"/>
    </location>
</feature>
<feature type="compositionally biased region" description="Polar residues" evidence="1">
    <location>
        <begin position="496"/>
        <end position="507"/>
    </location>
</feature>
<feature type="compositionally biased region" description="Low complexity" evidence="1">
    <location>
        <begin position="595"/>
        <end position="610"/>
    </location>
</feature>
<dbReference type="InterPro" id="IPR011989">
    <property type="entry name" value="ARM-like"/>
</dbReference>
<feature type="compositionally biased region" description="Low complexity" evidence="1">
    <location>
        <begin position="400"/>
        <end position="415"/>
    </location>
</feature>
<evidence type="ECO:0000259" key="2">
    <source>
        <dbReference type="PROSITE" id="PS50011"/>
    </source>
</evidence>
<feature type="compositionally biased region" description="Low complexity" evidence="1">
    <location>
        <begin position="642"/>
        <end position="651"/>
    </location>
</feature>
<keyword evidence="4" id="KW-1185">Reference proteome</keyword>
<protein>
    <recommendedName>
        <fullName evidence="2">Protein kinase domain-containing protein</fullName>
    </recommendedName>
</protein>
<dbReference type="EMBL" id="JBANRG010000001">
    <property type="protein sequence ID" value="KAK7471928.1"/>
    <property type="molecule type" value="Genomic_DNA"/>
</dbReference>
<dbReference type="SUPFAM" id="SSF56112">
    <property type="entry name" value="Protein kinase-like (PK-like)"/>
    <property type="match status" value="1"/>
</dbReference>
<evidence type="ECO:0000256" key="1">
    <source>
        <dbReference type="SAM" id="MobiDB-lite"/>
    </source>
</evidence>
<dbReference type="InterPro" id="IPR001245">
    <property type="entry name" value="Ser-Thr/Tyr_kinase_cat_dom"/>
</dbReference>
<sequence>MALIRPDQIQVDQSSPLGRGRTRSKNVYRATMGTDLVAIKVLSQDAQPTSLISRSSLWESLHHPNVLRVFGVSPEDADPLFIVSELHESGDVRGYLDENPNADRPMLALDVALGMQFLHSHNIIHGSLKTSDILVKEDGHACVADYGVVEIQSSKNPENHRYFSPEAWKGTTSKPSDVFAFAMSAFEIFTSQPPFGILSEKHIYRSVVEDPPSRPDKPPHGICVRVGLTDAIWGIIEESWDREPRLRPSFDIIVRMWGGGVSFGGGTGGAAVVYAPNPAVHARSDSIRSVSSGPPAYESEPKPPLPPIMSDVTGESESAGSASTSTSPIQPAPPALPPLHTQSAPGPPIRAMSLNSIHSDSTSPPPSFSAAAGGSAPDFGSVFGQNEKGGGIPRFQVDNASSPSAASSSSGPSLSRQQTTSPPPLPVSSMSPGSSPSANATQFQYATYTGGSNPNSNLPSPALSESFSRPVQPLRVPARPPMVPNPTPGLGLAGSRVSTLSGYSASVSDRESISSSGSGYGSSYGGGGGRHPSTLMPRRRRTLIIQNANRGGSEPPSAPSSIDSFGQRTANPHRIVEEDESAHLYGNPAIPPPSHTSGSGSGSTSRNGSRVNLAGNPGAVGMSMGSNPNLSAETQARLATLSHAHSLSHSQSPPPGGGGGYAPSIAGMSDVGSFNARSMNTVMTNPVLLVGAIQAEVKAGRKDDLIDDYLIKAYHLALQSDKAAQKLITAGLVPTLIHLLKTRAASGDGEGVGLDLCLMALGALAHDTISSNTIFRTNTTTTLIELFTSSYSDEISALSIWCLTRICRSAEIAQGLIKAGLVKHLLMRGLRGGEGAARLSAWCIGALVHTDAIADILADMAVIPDLVDHLKNSSSSPTPQTDDVCSALFAVARMARSIKLSKILAKAGCIEPLAHHLNTSSDPMILDFTARAVGCLMRPNSSDMSRLLLDAGVAGGLARMPSVLSSNQVPPLASFAFAIQRFSCAEWGGGTRKALVEAGVVDSLLAALRTAADEPFPQVHIELALAVSFLGDVGGKDIRKEIVSAGGIKILKKVGAVGSAEVSKACGMAVTSITGNIWTRNAASAKTAMTHNWSGGCPEYHPPCPVLIEEEEEFGVDRLGDSFSEAVGIID</sequence>
<feature type="region of interest" description="Disordered" evidence="1">
    <location>
        <begin position="584"/>
        <end position="629"/>
    </location>
</feature>
<dbReference type="Pfam" id="PF07714">
    <property type="entry name" value="PK_Tyr_Ser-Thr"/>
    <property type="match status" value="1"/>
</dbReference>
<dbReference type="InterPro" id="IPR016024">
    <property type="entry name" value="ARM-type_fold"/>
</dbReference>
<feature type="compositionally biased region" description="Low complexity" evidence="1">
    <location>
        <begin position="368"/>
        <end position="381"/>
    </location>
</feature>
<dbReference type="InterPro" id="IPR000719">
    <property type="entry name" value="Prot_kinase_dom"/>
</dbReference>
<feature type="compositionally biased region" description="Polar residues" evidence="1">
    <location>
        <begin position="438"/>
        <end position="469"/>
    </location>
</feature>
<dbReference type="PANTHER" id="PTHR44329">
    <property type="entry name" value="SERINE/THREONINE-PROTEIN KINASE TNNI3K-RELATED"/>
    <property type="match status" value="1"/>
</dbReference>
<dbReference type="Gene3D" id="1.10.510.10">
    <property type="entry name" value="Transferase(Phosphotransferase) domain 1"/>
    <property type="match status" value="1"/>
</dbReference>
<dbReference type="InterPro" id="IPR051681">
    <property type="entry name" value="Ser/Thr_Kinases-Pseudokinases"/>
</dbReference>
<reference evidence="3 4" key="1">
    <citation type="submission" date="2024-01" db="EMBL/GenBank/DDBJ databases">
        <title>A draft genome for the cacao thread blight pathogen Marasmiellus scandens.</title>
        <authorList>
            <person name="Baruah I.K."/>
            <person name="Leung J."/>
            <person name="Bukari Y."/>
            <person name="Amoako-Attah I."/>
            <person name="Meinhardt L.W."/>
            <person name="Bailey B.A."/>
            <person name="Cohen S.P."/>
        </authorList>
    </citation>
    <scope>NUCLEOTIDE SEQUENCE [LARGE SCALE GENOMIC DNA]</scope>
    <source>
        <strain evidence="3 4">GH-19</strain>
    </source>
</reference>
<dbReference type="InterPro" id="IPR011009">
    <property type="entry name" value="Kinase-like_dom_sf"/>
</dbReference>
<accession>A0ABR1K2Y5</accession>
<evidence type="ECO:0000313" key="4">
    <source>
        <dbReference type="Proteomes" id="UP001498398"/>
    </source>
</evidence>
<feature type="compositionally biased region" description="Gly residues" evidence="1">
    <location>
        <begin position="518"/>
        <end position="530"/>
    </location>
</feature>
<feature type="compositionally biased region" description="Low complexity" evidence="1">
    <location>
        <begin position="315"/>
        <end position="327"/>
    </location>
</feature>
<dbReference type="PROSITE" id="PS50011">
    <property type="entry name" value="PROTEIN_KINASE_DOM"/>
    <property type="match status" value="1"/>
</dbReference>
<dbReference type="Gene3D" id="1.25.10.10">
    <property type="entry name" value="Leucine-rich Repeat Variant"/>
    <property type="match status" value="1"/>
</dbReference>
<name>A0ABR1K2Y5_9AGAR</name>
<feature type="domain" description="Protein kinase" evidence="2">
    <location>
        <begin position="11"/>
        <end position="263"/>
    </location>
</feature>
<evidence type="ECO:0000313" key="3">
    <source>
        <dbReference type="EMBL" id="KAK7471928.1"/>
    </source>
</evidence>
<comment type="caution">
    <text evidence="3">The sequence shown here is derived from an EMBL/GenBank/DDBJ whole genome shotgun (WGS) entry which is preliminary data.</text>
</comment>
<feature type="compositionally biased region" description="Low complexity" evidence="1">
    <location>
        <begin position="427"/>
        <end position="437"/>
    </location>
</feature>
<gene>
    <name evidence="3" type="ORF">VKT23_000033</name>
</gene>
<proteinExistence type="predicted"/>
<dbReference type="Proteomes" id="UP001498398">
    <property type="component" value="Unassembled WGS sequence"/>
</dbReference>